<accession>A0A067JN97</accession>
<evidence type="ECO:0000313" key="2">
    <source>
        <dbReference type="Proteomes" id="UP000027138"/>
    </source>
</evidence>
<keyword evidence="2" id="KW-1185">Reference proteome</keyword>
<dbReference type="EMBL" id="KK915133">
    <property type="protein sequence ID" value="KDP24253.1"/>
    <property type="molecule type" value="Genomic_DNA"/>
</dbReference>
<dbReference type="Proteomes" id="UP000027138">
    <property type="component" value="Unassembled WGS sequence"/>
</dbReference>
<sequence>MGSSIDKDVRAVMEYSEGKLLDISYMYNISPEYIIARPSEFMRANEALRLALKKVKFFKVAEAVRKQAEGEGSCNTLFSGAMSDSMID</sequence>
<evidence type="ECO:0000313" key="1">
    <source>
        <dbReference type="EMBL" id="KDP24253.1"/>
    </source>
</evidence>
<proteinExistence type="predicted"/>
<gene>
    <name evidence="1" type="ORF">JCGZ_26710</name>
</gene>
<evidence type="ECO:0008006" key="3">
    <source>
        <dbReference type="Google" id="ProtNLM"/>
    </source>
</evidence>
<protein>
    <recommendedName>
        <fullName evidence="3">NADP-dependent oxidoreductase domain-containing protein</fullName>
    </recommendedName>
</protein>
<dbReference type="AlphaFoldDB" id="A0A067JN97"/>
<name>A0A067JN97_JATCU</name>
<organism evidence="1 2">
    <name type="scientific">Jatropha curcas</name>
    <name type="common">Barbados nut</name>
    <dbReference type="NCBI Taxonomy" id="180498"/>
    <lineage>
        <taxon>Eukaryota</taxon>
        <taxon>Viridiplantae</taxon>
        <taxon>Streptophyta</taxon>
        <taxon>Embryophyta</taxon>
        <taxon>Tracheophyta</taxon>
        <taxon>Spermatophyta</taxon>
        <taxon>Magnoliopsida</taxon>
        <taxon>eudicotyledons</taxon>
        <taxon>Gunneridae</taxon>
        <taxon>Pentapetalae</taxon>
        <taxon>rosids</taxon>
        <taxon>fabids</taxon>
        <taxon>Malpighiales</taxon>
        <taxon>Euphorbiaceae</taxon>
        <taxon>Crotonoideae</taxon>
        <taxon>Jatropheae</taxon>
        <taxon>Jatropha</taxon>
    </lineage>
</organism>
<reference evidence="1 2" key="1">
    <citation type="journal article" date="2014" name="PLoS ONE">
        <title>Global Analysis of Gene Expression Profiles in Physic Nut (Jatropha curcas L.) Seedlings Exposed to Salt Stress.</title>
        <authorList>
            <person name="Zhang L."/>
            <person name="Zhang C."/>
            <person name="Wu P."/>
            <person name="Chen Y."/>
            <person name="Li M."/>
            <person name="Jiang H."/>
            <person name="Wu G."/>
        </authorList>
    </citation>
    <scope>NUCLEOTIDE SEQUENCE [LARGE SCALE GENOMIC DNA]</scope>
    <source>
        <strain evidence="2">cv. GZQX0401</strain>
        <tissue evidence="1">Young leaves</tissue>
    </source>
</reference>